<dbReference type="RefSeq" id="WP_159066103.1">
    <property type="nucleotide sequence ID" value="NZ_JAURUR010000009.1"/>
</dbReference>
<dbReference type="InterPro" id="IPR036770">
    <property type="entry name" value="Ankyrin_rpt-contain_sf"/>
</dbReference>
<accession>A0ABT9MF17</accession>
<dbReference type="SUPFAM" id="SSF48403">
    <property type="entry name" value="Ankyrin repeat"/>
    <property type="match status" value="1"/>
</dbReference>
<dbReference type="InterPro" id="IPR002110">
    <property type="entry name" value="Ankyrin_rpt"/>
</dbReference>
<dbReference type="Pfam" id="PF00023">
    <property type="entry name" value="Ank"/>
    <property type="match status" value="1"/>
</dbReference>
<organism evidence="1 2">
    <name type="scientific">Deinococcus enclensis</name>
    <dbReference type="NCBI Taxonomy" id="1049582"/>
    <lineage>
        <taxon>Bacteria</taxon>
        <taxon>Thermotogati</taxon>
        <taxon>Deinococcota</taxon>
        <taxon>Deinococci</taxon>
        <taxon>Deinococcales</taxon>
        <taxon>Deinococcaceae</taxon>
        <taxon>Deinococcus</taxon>
    </lineage>
</organism>
<evidence type="ECO:0000313" key="2">
    <source>
        <dbReference type="Proteomes" id="UP001232163"/>
    </source>
</evidence>
<dbReference type="Proteomes" id="UP001232163">
    <property type="component" value="Unassembled WGS sequence"/>
</dbReference>
<reference evidence="1 2" key="1">
    <citation type="submission" date="2023-07" db="EMBL/GenBank/DDBJ databases">
        <title>Genomic Encyclopedia of Type Strains, Phase IV (KMG-IV): sequencing the most valuable type-strain genomes for metagenomic binning, comparative biology and taxonomic classification.</title>
        <authorList>
            <person name="Goeker M."/>
        </authorList>
    </citation>
    <scope>NUCLEOTIDE SEQUENCE [LARGE SCALE GENOMIC DNA]</scope>
    <source>
        <strain evidence="1 2">NIO-1023</strain>
    </source>
</reference>
<protein>
    <submittedName>
        <fullName evidence="1">Ankyrin repeat protein</fullName>
    </submittedName>
</protein>
<dbReference type="EMBL" id="JAURUR010000009">
    <property type="protein sequence ID" value="MDP9765141.1"/>
    <property type="molecule type" value="Genomic_DNA"/>
</dbReference>
<comment type="caution">
    <text evidence="1">The sequence shown here is derived from an EMBL/GenBank/DDBJ whole genome shotgun (WGS) entry which is preliminary data.</text>
</comment>
<dbReference type="Gene3D" id="1.25.40.20">
    <property type="entry name" value="Ankyrin repeat-containing domain"/>
    <property type="match status" value="1"/>
</dbReference>
<gene>
    <name evidence="1" type="ORF">QO006_002589</name>
</gene>
<proteinExistence type="predicted"/>
<sequence length="184" mass="20071">MTRTLLDDVRNERWDAVGAGVALLEDPEDQAWLLAELCFHGQTSLVKALLDRGANPNVRYPGAVASLLAFDLEPGTTAVGQTILGAAWRGHATLPTLEVLLAAGADPDGHTFSGYTPVQLAVALDRREWAAMLLRCGADPYRPSTDLDRPTAFDIAEGVAWAEALLREWVKRPATRRVRNTQEQ</sequence>
<keyword evidence="2" id="KW-1185">Reference proteome</keyword>
<name>A0ABT9MF17_9DEIO</name>
<dbReference type="SMART" id="SM00248">
    <property type="entry name" value="ANK"/>
    <property type="match status" value="3"/>
</dbReference>
<evidence type="ECO:0000313" key="1">
    <source>
        <dbReference type="EMBL" id="MDP9765141.1"/>
    </source>
</evidence>